<dbReference type="GO" id="GO:0000956">
    <property type="term" value="P:nuclear-transcribed mRNA catabolic process"/>
    <property type="evidence" value="ECO:0007669"/>
    <property type="project" value="TreeGrafter"/>
</dbReference>
<dbReference type="EMBL" id="ASPP01001264">
    <property type="protein sequence ID" value="ETO35806.1"/>
    <property type="molecule type" value="Genomic_DNA"/>
</dbReference>
<dbReference type="Gene3D" id="3.40.50.12390">
    <property type="match status" value="1"/>
</dbReference>
<reference evidence="3 4" key="1">
    <citation type="journal article" date="2013" name="Curr. Biol.">
        <title>The Genome of the Foraminiferan Reticulomyxa filosa.</title>
        <authorList>
            <person name="Glockner G."/>
            <person name="Hulsmann N."/>
            <person name="Schleicher M."/>
            <person name="Noegel A.A."/>
            <person name="Eichinger L."/>
            <person name="Gallinger C."/>
            <person name="Pawlowski J."/>
            <person name="Sierra R."/>
            <person name="Euteneuer U."/>
            <person name="Pillet L."/>
            <person name="Moustafa A."/>
            <person name="Platzer M."/>
            <person name="Groth M."/>
            <person name="Szafranski K."/>
            <person name="Schliwa M."/>
        </authorList>
    </citation>
    <scope>NUCLEOTIDE SEQUENCE [LARGE SCALE GENOMIC DNA]</scope>
</reference>
<evidence type="ECO:0000259" key="2">
    <source>
        <dbReference type="Pfam" id="PF17846"/>
    </source>
</evidence>
<dbReference type="InterPro" id="IPR041412">
    <property type="entry name" value="Xrn1_helical"/>
</dbReference>
<dbReference type="GO" id="GO:0004534">
    <property type="term" value="F:5'-3' RNA exonuclease activity"/>
    <property type="evidence" value="ECO:0007669"/>
    <property type="project" value="TreeGrafter"/>
</dbReference>
<feature type="region of interest" description="Disordered" evidence="1">
    <location>
        <begin position="177"/>
        <end position="203"/>
    </location>
</feature>
<sequence>DADTILLGLLLHEPNVYLLRDVPVVKKKLSFTSMFDTQFQLVDLSILREYLLKYEWSPHILQYRHFAYQPERVLDDWVFLFYFVGNDFIPNLPFINMRFVYGAHEYLMNVYRDICHQLPNYLCDGRQINFDSLQLFFRVLATQQEQLLHTRSKCFLNRSKKERKAKLSSKIKADAGHCDVASDSDSDCDTSDETNTNADTNTDINANINANINADTNVNTNVTANTNANANANANANINIESNSNETKIDNSNATVSPGKKRSLSDMLPTDIVDDNSE</sequence>
<evidence type="ECO:0000313" key="3">
    <source>
        <dbReference type="EMBL" id="ETO35806.1"/>
    </source>
</evidence>
<evidence type="ECO:0000256" key="1">
    <source>
        <dbReference type="SAM" id="MobiDB-lite"/>
    </source>
</evidence>
<dbReference type="OrthoDB" id="372487at2759"/>
<dbReference type="PANTHER" id="PTHR12341">
    <property type="entry name" value="5'-&gt;3' EXORIBONUCLEASE"/>
    <property type="match status" value="1"/>
</dbReference>
<proteinExistence type="predicted"/>
<comment type="caution">
    <text evidence="3">The sequence shown here is derived from an EMBL/GenBank/DDBJ whole genome shotgun (WGS) entry which is preliminary data.</text>
</comment>
<feature type="compositionally biased region" description="Low complexity" evidence="1">
    <location>
        <begin position="193"/>
        <end position="203"/>
    </location>
</feature>
<name>X6PCA5_RETFI</name>
<dbReference type="Pfam" id="PF17846">
    <property type="entry name" value="XRN_M"/>
    <property type="match status" value="1"/>
</dbReference>
<dbReference type="GO" id="GO:0005634">
    <property type="term" value="C:nucleus"/>
    <property type="evidence" value="ECO:0007669"/>
    <property type="project" value="TreeGrafter"/>
</dbReference>
<feature type="domain" description="Xrn1 helical" evidence="2">
    <location>
        <begin position="68"/>
        <end position="225"/>
    </location>
</feature>
<dbReference type="InterPro" id="IPR027073">
    <property type="entry name" value="5_3_exoribonuclease"/>
</dbReference>
<dbReference type="Proteomes" id="UP000023152">
    <property type="component" value="Unassembled WGS sequence"/>
</dbReference>
<evidence type="ECO:0000313" key="4">
    <source>
        <dbReference type="Proteomes" id="UP000023152"/>
    </source>
</evidence>
<organism evidence="3 4">
    <name type="scientific">Reticulomyxa filosa</name>
    <dbReference type="NCBI Taxonomy" id="46433"/>
    <lineage>
        <taxon>Eukaryota</taxon>
        <taxon>Sar</taxon>
        <taxon>Rhizaria</taxon>
        <taxon>Retaria</taxon>
        <taxon>Foraminifera</taxon>
        <taxon>Monothalamids</taxon>
        <taxon>Reticulomyxidae</taxon>
        <taxon>Reticulomyxa</taxon>
    </lineage>
</organism>
<accession>X6PCA5</accession>
<feature type="non-terminal residue" evidence="3">
    <location>
        <position position="1"/>
    </location>
</feature>
<gene>
    <name evidence="3" type="ORF">RFI_01256</name>
</gene>
<dbReference type="GO" id="GO:0003723">
    <property type="term" value="F:RNA binding"/>
    <property type="evidence" value="ECO:0007669"/>
    <property type="project" value="TreeGrafter"/>
</dbReference>
<dbReference type="PANTHER" id="PTHR12341:SF7">
    <property type="entry name" value="5'-3' EXORIBONUCLEASE 1"/>
    <property type="match status" value="1"/>
</dbReference>
<keyword evidence="4" id="KW-1185">Reference proteome</keyword>
<dbReference type="AlphaFoldDB" id="X6PCA5"/>
<feature type="region of interest" description="Disordered" evidence="1">
    <location>
        <begin position="243"/>
        <end position="278"/>
    </location>
</feature>
<feature type="compositionally biased region" description="Acidic residues" evidence="1">
    <location>
        <begin position="182"/>
        <end position="192"/>
    </location>
</feature>
<protein>
    <recommendedName>
        <fullName evidence="2">Xrn1 helical domain-containing protein</fullName>
    </recommendedName>
</protein>